<proteinExistence type="predicted"/>
<evidence type="ECO:0000256" key="3">
    <source>
        <dbReference type="ARBA" id="ARBA00023163"/>
    </source>
</evidence>
<dbReference type="SMART" id="SM00342">
    <property type="entry name" value="HTH_ARAC"/>
    <property type="match status" value="1"/>
</dbReference>
<dbReference type="PROSITE" id="PS01124">
    <property type="entry name" value="HTH_ARAC_FAMILY_2"/>
    <property type="match status" value="1"/>
</dbReference>
<dbReference type="InterPro" id="IPR018060">
    <property type="entry name" value="HTH_AraC"/>
</dbReference>
<evidence type="ECO:0000256" key="2">
    <source>
        <dbReference type="ARBA" id="ARBA00023125"/>
    </source>
</evidence>
<dbReference type="GO" id="GO:0043565">
    <property type="term" value="F:sequence-specific DNA binding"/>
    <property type="evidence" value="ECO:0007669"/>
    <property type="project" value="InterPro"/>
</dbReference>
<dbReference type="Proteomes" id="UP000268192">
    <property type="component" value="Chromosome"/>
</dbReference>
<dbReference type="EMBL" id="CP032509">
    <property type="protein sequence ID" value="AZN71962.1"/>
    <property type="molecule type" value="Genomic_DNA"/>
</dbReference>
<sequence>MKSENIIEKLRPGVIAYADANGAGEQPLMTSIPGLSIVRSRKATDIEPMVYQPLFCFVLQGAKESVVGDMRVRFAEGQSLIVGLDLPAESRVVLASEDKPYLAIAVALDVAMMRELAVQSGLRTTTNGSVQANCETLQVGVPDAALVDAMARLFALVDQPEAPILAPLVIREIHYRVLSAGHAGVLRMLARADSHISRIASVIATIKDRFDEPLKIEDLAHTAGMSMSAFHEHFKAVTRTTPLQFQKRLRLIEARRLMFAGSHSVTRAAFEVGYESASQFSREYSRHFGVAPSDDRAFA</sequence>
<keyword evidence="3" id="KW-0804">Transcription</keyword>
<dbReference type="Pfam" id="PF12833">
    <property type="entry name" value="HTH_18"/>
    <property type="match status" value="1"/>
</dbReference>
<accession>A0A3Q8XQS1</accession>
<dbReference type="GO" id="GO:0003700">
    <property type="term" value="F:DNA-binding transcription factor activity"/>
    <property type="evidence" value="ECO:0007669"/>
    <property type="project" value="InterPro"/>
</dbReference>
<feature type="domain" description="HTH araC/xylS-type" evidence="4">
    <location>
        <begin position="200"/>
        <end position="298"/>
    </location>
</feature>
<gene>
    <name evidence="5" type="ORF">D5400_12350</name>
</gene>
<evidence type="ECO:0000256" key="1">
    <source>
        <dbReference type="ARBA" id="ARBA00023015"/>
    </source>
</evidence>
<evidence type="ECO:0000313" key="5">
    <source>
        <dbReference type="EMBL" id="AZN71962.1"/>
    </source>
</evidence>
<dbReference type="SUPFAM" id="SSF46689">
    <property type="entry name" value="Homeodomain-like"/>
    <property type="match status" value="2"/>
</dbReference>
<keyword evidence="2" id="KW-0238">DNA-binding</keyword>
<evidence type="ECO:0000313" key="6">
    <source>
        <dbReference type="Proteomes" id="UP000268192"/>
    </source>
</evidence>
<dbReference type="Pfam" id="PF06719">
    <property type="entry name" value="AraC_N"/>
    <property type="match status" value="1"/>
</dbReference>
<name>A0A3Q8XQS1_9HYPH</name>
<dbReference type="AlphaFoldDB" id="A0A3Q8XQS1"/>
<keyword evidence="6" id="KW-1185">Reference proteome</keyword>
<reference evidence="5 6" key="1">
    <citation type="submission" date="2018-09" db="EMBL/GenBank/DDBJ databases">
        <title>Marinorhizobium profundi gen. nov., sp. nov., isolated from a deep-sea sediment sample from the New Britain Trench and proposal of Marinorhizobiaceae fam. nov. in the order Rhizobiales of the class Alphaproteobacteria.</title>
        <authorList>
            <person name="Cao J."/>
        </authorList>
    </citation>
    <scope>NUCLEOTIDE SEQUENCE [LARGE SCALE GENOMIC DNA]</scope>
    <source>
        <strain evidence="5 6">WS11</strain>
    </source>
</reference>
<dbReference type="KEGG" id="abaw:D5400_12350"/>
<dbReference type="InterPro" id="IPR009594">
    <property type="entry name" value="Tscrpt_reg_HTH_AraC_N"/>
</dbReference>
<dbReference type="PANTHER" id="PTHR43436:SF1">
    <property type="entry name" value="TRANSCRIPTIONAL REGULATORY PROTEIN"/>
    <property type="match status" value="1"/>
</dbReference>
<keyword evidence="1" id="KW-0805">Transcription regulation</keyword>
<evidence type="ECO:0000259" key="4">
    <source>
        <dbReference type="PROSITE" id="PS01124"/>
    </source>
</evidence>
<dbReference type="Gene3D" id="1.10.10.60">
    <property type="entry name" value="Homeodomain-like"/>
    <property type="match status" value="2"/>
</dbReference>
<dbReference type="PANTHER" id="PTHR43436">
    <property type="entry name" value="ARAC-FAMILY TRANSCRIPTIONAL REGULATOR"/>
    <property type="match status" value="1"/>
</dbReference>
<protein>
    <submittedName>
        <fullName evidence="5">AraC family transcriptional regulator</fullName>
    </submittedName>
</protein>
<dbReference type="InterPro" id="IPR018062">
    <property type="entry name" value="HTH_AraC-typ_CS"/>
</dbReference>
<dbReference type="PROSITE" id="PS00041">
    <property type="entry name" value="HTH_ARAC_FAMILY_1"/>
    <property type="match status" value="1"/>
</dbReference>
<organism evidence="5 6">
    <name type="scientific">Georhizobium profundi</name>
    <dbReference type="NCBI Taxonomy" id="2341112"/>
    <lineage>
        <taxon>Bacteria</taxon>
        <taxon>Pseudomonadati</taxon>
        <taxon>Pseudomonadota</taxon>
        <taxon>Alphaproteobacteria</taxon>
        <taxon>Hyphomicrobiales</taxon>
        <taxon>Rhizobiaceae</taxon>
        <taxon>Georhizobium</taxon>
    </lineage>
</organism>
<dbReference type="InterPro" id="IPR009057">
    <property type="entry name" value="Homeodomain-like_sf"/>
</dbReference>